<feature type="transmembrane region" description="Helical" evidence="1">
    <location>
        <begin position="40"/>
        <end position="57"/>
    </location>
</feature>
<evidence type="ECO:0000256" key="1">
    <source>
        <dbReference type="SAM" id="Phobius"/>
    </source>
</evidence>
<keyword evidence="3" id="KW-1185">Reference proteome</keyword>
<reference evidence="2 3" key="1">
    <citation type="journal article" date="2017" name="BMC Genomics">
        <title>Comparative genomic and phylogenomic analyses of the Bifidobacteriaceae family.</title>
        <authorList>
            <person name="Lugli G.A."/>
            <person name="Milani C."/>
            <person name="Turroni F."/>
            <person name="Duranti S."/>
            <person name="Mancabelli L."/>
            <person name="Mangifesta M."/>
            <person name="Ferrario C."/>
            <person name="Modesto M."/>
            <person name="Mattarelli P."/>
            <person name="Jiri K."/>
            <person name="van Sinderen D."/>
            <person name="Ventura M."/>
        </authorList>
    </citation>
    <scope>NUCLEOTIDE SEQUENCE [LARGE SCALE GENOMIC DNA]</scope>
    <source>
        <strain evidence="2 3">DSM 100201</strain>
    </source>
</reference>
<accession>A0A261F957</accession>
<evidence type="ECO:0008006" key="4">
    <source>
        <dbReference type="Google" id="ProtNLM"/>
    </source>
</evidence>
<organism evidence="2 3">
    <name type="scientific">Bifidobacterium tissieri</name>
    <dbReference type="NCBI Taxonomy" id="1630162"/>
    <lineage>
        <taxon>Bacteria</taxon>
        <taxon>Bacillati</taxon>
        <taxon>Actinomycetota</taxon>
        <taxon>Actinomycetes</taxon>
        <taxon>Bifidobacteriales</taxon>
        <taxon>Bifidobacteriaceae</taxon>
        <taxon>Bifidobacterium</taxon>
    </lineage>
</organism>
<dbReference type="GO" id="GO:0050830">
    <property type="term" value="P:defense response to Gram-positive bacterium"/>
    <property type="evidence" value="ECO:0007669"/>
    <property type="project" value="InterPro"/>
</dbReference>
<dbReference type="Proteomes" id="UP000216444">
    <property type="component" value="Unassembled WGS sequence"/>
</dbReference>
<dbReference type="EMBL" id="MWWV01000018">
    <property type="protein sequence ID" value="OZG55575.1"/>
    <property type="molecule type" value="Genomic_DNA"/>
</dbReference>
<name>A0A261F957_9BIFI</name>
<protein>
    <recommendedName>
        <fullName evidence="4">Type 2 lantibiotic</fullName>
    </recommendedName>
</protein>
<keyword evidence="1" id="KW-1133">Transmembrane helix</keyword>
<evidence type="ECO:0000313" key="2">
    <source>
        <dbReference type="EMBL" id="OZG55575.1"/>
    </source>
</evidence>
<keyword evidence="1" id="KW-0812">Transmembrane</keyword>
<evidence type="ECO:0000313" key="3">
    <source>
        <dbReference type="Proteomes" id="UP000216444"/>
    </source>
</evidence>
<proteinExistence type="predicted"/>
<dbReference type="AlphaFoldDB" id="A0A261F957"/>
<gene>
    <name evidence="2" type="ORF">BTIS_1947</name>
</gene>
<comment type="caution">
    <text evidence="2">The sequence shown here is derived from an EMBL/GenBank/DDBJ whole genome shotgun (WGS) entry which is preliminary data.</text>
</comment>
<keyword evidence="1" id="KW-0472">Membrane</keyword>
<sequence>MSNKDINTIVGDEFKDLNTEDMAMLTGRGSNDVAPASTPAATTITVSFVVTVSYGFATKKFKCNKH</sequence>
<dbReference type="RefSeq" id="WP_094665038.1">
    <property type="nucleotide sequence ID" value="NZ_MWWV01000018.1"/>
</dbReference>
<dbReference type="NCBIfam" id="TIGR03893">
    <property type="entry name" value="lant_SP_1948"/>
    <property type="match status" value="1"/>
</dbReference>
<dbReference type="InterPro" id="IPR027632">
    <property type="entry name" value="Lant_2_A2"/>
</dbReference>